<keyword evidence="1" id="KW-0812">Transmembrane</keyword>
<dbReference type="EMBL" id="WHSC02000002">
    <property type="protein sequence ID" value="MDO6120449.1"/>
    <property type="molecule type" value="Genomic_DNA"/>
</dbReference>
<protein>
    <submittedName>
        <fullName evidence="2">Uncharacterized protein</fullName>
    </submittedName>
</protein>
<evidence type="ECO:0000313" key="3">
    <source>
        <dbReference type="Proteomes" id="UP001177080"/>
    </source>
</evidence>
<organism evidence="2 3">
    <name type="scientific">Shinella curvata</name>
    <dbReference type="NCBI Taxonomy" id="1817964"/>
    <lineage>
        <taxon>Bacteria</taxon>
        <taxon>Pseudomonadati</taxon>
        <taxon>Pseudomonadota</taxon>
        <taxon>Alphaproteobacteria</taxon>
        <taxon>Hyphomicrobiales</taxon>
        <taxon>Rhizobiaceae</taxon>
        <taxon>Shinella</taxon>
    </lineage>
</organism>
<feature type="transmembrane region" description="Helical" evidence="1">
    <location>
        <begin position="40"/>
        <end position="65"/>
    </location>
</feature>
<name>A0ABT8X9N9_9HYPH</name>
<comment type="caution">
    <text evidence="2">The sequence shown here is derived from an EMBL/GenBank/DDBJ whole genome shotgun (WGS) entry which is preliminary data.</text>
</comment>
<dbReference type="Proteomes" id="UP001177080">
    <property type="component" value="Unassembled WGS sequence"/>
</dbReference>
<sequence length="83" mass="8686">MRLLGTIAAFCAGMTLGIVLALGCYLAWVALGGKDMEGAAAMGAFFVYGPILGLIFGSGFSTFAWRYMSPGTQRDTPPGKENT</sequence>
<dbReference type="RefSeq" id="WP_244762092.1">
    <property type="nucleotide sequence ID" value="NZ_JALJCJ010000004.1"/>
</dbReference>
<evidence type="ECO:0000256" key="1">
    <source>
        <dbReference type="SAM" id="Phobius"/>
    </source>
</evidence>
<keyword evidence="1" id="KW-0472">Membrane</keyword>
<gene>
    <name evidence="2" type="ORF">GB928_004560</name>
</gene>
<reference evidence="2" key="1">
    <citation type="submission" date="2022-04" db="EMBL/GenBank/DDBJ databases">
        <title>Shinella lacus sp. nov., a novel member of the genus Shinella from water.</title>
        <authorList>
            <person name="Deng Y."/>
        </authorList>
    </citation>
    <scope>NUCLEOTIDE SEQUENCE</scope>
    <source>
        <strain evidence="2">JCM 31239</strain>
    </source>
</reference>
<keyword evidence="1" id="KW-1133">Transmembrane helix</keyword>
<dbReference type="PROSITE" id="PS51257">
    <property type="entry name" value="PROKAR_LIPOPROTEIN"/>
    <property type="match status" value="1"/>
</dbReference>
<keyword evidence="3" id="KW-1185">Reference proteome</keyword>
<feature type="transmembrane region" description="Helical" evidence="1">
    <location>
        <begin position="7"/>
        <end position="28"/>
    </location>
</feature>
<proteinExistence type="predicted"/>
<accession>A0ABT8X9N9</accession>
<evidence type="ECO:0000313" key="2">
    <source>
        <dbReference type="EMBL" id="MDO6120449.1"/>
    </source>
</evidence>